<feature type="transmembrane region" description="Helical" evidence="6">
    <location>
        <begin position="490"/>
        <end position="509"/>
    </location>
</feature>
<feature type="domain" description="Cytochrome C biogenesis protein transmembrane" evidence="8">
    <location>
        <begin position="295"/>
        <end position="510"/>
    </location>
</feature>
<feature type="transmembrane region" description="Helical" evidence="6">
    <location>
        <begin position="341"/>
        <end position="364"/>
    </location>
</feature>
<dbReference type="Pfam" id="PF13899">
    <property type="entry name" value="Thioredoxin_7"/>
    <property type="match status" value="1"/>
</dbReference>
<evidence type="ECO:0000256" key="2">
    <source>
        <dbReference type="ARBA" id="ARBA00022692"/>
    </source>
</evidence>
<dbReference type="EMBL" id="CP022133">
    <property type="protein sequence ID" value="ASG66721.1"/>
    <property type="molecule type" value="Genomic_DNA"/>
</dbReference>
<organism evidence="10 11">
    <name type="scientific">Idiomarina piscisalsi</name>
    <dbReference type="NCBI Taxonomy" id="1096243"/>
    <lineage>
        <taxon>Bacteria</taxon>
        <taxon>Pseudomonadati</taxon>
        <taxon>Pseudomonadota</taxon>
        <taxon>Gammaproteobacteria</taxon>
        <taxon>Alteromonadales</taxon>
        <taxon>Idiomarinaceae</taxon>
        <taxon>Idiomarina</taxon>
    </lineage>
</organism>
<dbReference type="InterPro" id="IPR036249">
    <property type="entry name" value="Thioredoxin-like_sf"/>
</dbReference>
<feature type="transmembrane region" description="Helical" evidence="6">
    <location>
        <begin position="545"/>
        <end position="566"/>
    </location>
</feature>
<dbReference type="InterPro" id="IPR003834">
    <property type="entry name" value="Cyt_c_assmbl_TM_dom"/>
</dbReference>
<evidence type="ECO:0000256" key="7">
    <source>
        <dbReference type="SAM" id="SignalP"/>
    </source>
</evidence>
<evidence type="ECO:0000313" key="10">
    <source>
        <dbReference type="EMBL" id="ASG66721.1"/>
    </source>
</evidence>
<feature type="transmembrane region" description="Helical" evidence="6">
    <location>
        <begin position="379"/>
        <end position="399"/>
    </location>
</feature>
<evidence type="ECO:0000259" key="9">
    <source>
        <dbReference type="Pfam" id="PF11412"/>
    </source>
</evidence>
<feature type="transmembrane region" description="Helical" evidence="6">
    <location>
        <begin position="521"/>
        <end position="538"/>
    </location>
</feature>
<evidence type="ECO:0000256" key="4">
    <source>
        <dbReference type="ARBA" id="ARBA00022989"/>
    </source>
</evidence>
<dbReference type="Gene3D" id="3.40.30.10">
    <property type="entry name" value="Glutaredoxin"/>
    <property type="match status" value="1"/>
</dbReference>
<dbReference type="CDD" id="cd02953">
    <property type="entry name" value="DsbDgamma"/>
    <property type="match status" value="1"/>
</dbReference>
<evidence type="ECO:0000256" key="3">
    <source>
        <dbReference type="ARBA" id="ARBA00022748"/>
    </source>
</evidence>
<dbReference type="Pfam" id="PF02683">
    <property type="entry name" value="DsbD_TM"/>
    <property type="match status" value="1"/>
</dbReference>
<accession>A0ABM6LW21</accession>
<feature type="transmembrane region" description="Helical" evidence="6">
    <location>
        <begin position="295"/>
        <end position="320"/>
    </location>
</feature>
<keyword evidence="2 6" id="KW-0812">Transmembrane</keyword>
<dbReference type="RefSeq" id="WP_088769172.1">
    <property type="nucleotide sequence ID" value="NZ_CP022133.1"/>
</dbReference>
<dbReference type="InterPro" id="IPR028250">
    <property type="entry name" value="DsbDN"/>
</dbReference>
<evidence type="ECO:0000259" key="8">
    <source>
        <dbReference type="Pfam" id="PF02683"/>
    </source>
</evidence>
<evidence type="ECO:0000256" key="5">
    <source>
        <dbReference type="ARBA" id="ARBA00023136"/>
    </source>
</evidence>
<evidence type="ECO:0000256" key="1">
    <source>
        <dbReference type="ARBA" id="ARBA00004141"/>
    </source>
</evidence>
<dbReference type="InterPro" id="IPR035671">
    <property type="entry name" value="DsbD_gamma"/>
</dbReference>
<keyword evidence="11" id="KW-1185">Reference proteome</keyword>
<dbReference type="PANTHER" id="PTHR32234">
    <property type="entry name" value="THIOL:DISULFIDE INTERCHANGE PROTEIN DSBD"/>
    <property type="match status" value="1"/>
</dbReference>
<dbReference type="Proteomes" id="UP000197717">
    <property type="component" value="Chromosome"/>
</dbReference>
<feature type="domain" description="Thiol:disulfide interchange protein DsbD N-terminal" evidence="9">
    <location>
        <begin position="60"/>
        <end position="156"/>
    </location>
</feature>
<name>A0ABM6LW21_9GAMM</name>
<keyword evidence="7" id="KW-0732">Signal</keyword>
<dbReference type="SUPFAM" id="SSF52833">
    <property type="entry name" value="Thioredoxin-like"/>
    <property type="match status" value="1"/>
</dbReference>
<feature type="signal peptide" evidence="7">
    <location>
        <begin position="1"/>
        <end position="25"/>
    </location>
</feature>
<keyword evidence="4 6" id="KW-1133">Transmembrane helix</keyword>
<keyword evidence="5 6" id="KW-0472">Membrane</keyword>
<sequence>MNKILPFWLLSLIASLLLYSAQSLAETPSTGWLSHDDHPPVSVKLELTGHYEAERNLLPALLHVELDEGWKTYWRSPGEGGIPPTFDASESSNIENIEWHWPVPSRYSIQGIDTVGYQGSLTFPLMIELSPDTRQAHISGTLTMSSCTTVCVLTDYPIDLRINLDTLTVDSDRAFAFNQAMGKVPREYNSNAVKQAIWSDANQRIQLTIERDSGWQDPQLFIHSNDEALADATFSSPDLKVTGNTLTADIEVSHWLELPDLGDSELTATVSDENFAAEYQVHLTAGTIADNAPPLWAILLMALAGGLILNIMPCVLPVLGLKVQSLMLSGAQQPRVVRRQFFASSLGIISSFLVIALGLMVLRWSGGSVGWGIQFQNPYFIAALVAITWLFALNLMGAFEFKLPSSISTSAATAGDDSYKGHFLQGMLTTVLATPCTAPFLGTAVAFALAAESSVILLIFAALGVGMALPWLLIAMFPKTAKLLPKPGRWIQWVKPIFAIMMLATTVWLTTLLKNFICNEVFLALTVGLSVLTLVIIGKVHGRKALFLSIGGFLVFAAVVGTTLILTADRWVNKLPQDHQWQPLTQQRIEEAVADGQIVFVDVTADWCVTCQANKVGVLLQDPVFTALGQEHVTRLRGDWTKANESITQYLKVNNTFGVPFNKVYGPGAPDGITLPVVLSKNKVMDALEDAREQ</sequence>
<feature type="transmembrane region" description="Helical" evidence="6">
    <location>
        <begin position="455"/>
        <end position="478"/>
    </location>
</feature>
<feature type="transmembrane region" description="Helical" evidence="6">
    <location>
        <begin position="428"/>
        <end position="449"/>
    </location>
</feature>
<proteinExistence type="predicted"/>
<evidence type="ECO:0000313" key="11">
    <source>
        <dbReference type="Proteomes" id="UP000197717"/>
    </source>
</evidence>
<protein>
    <submittedName>
        <fullName evidence="10">Thiol:disulfide interchange protein</fullName>
    </submittedName>
</protein>
<gene>
    <name evidence="10" type="ORF">CEW91_11495</name>
</gene>
<comment type="subcellular location">
    <subcellularLocation>
        <location evidence="1">Membrane</location>
        <topology evidence="1">Multi-pass membrane protein</topology>
    </subcellularLocation>
</comment>
<dbReference type="Pfam" id="PF11412">
    <property type="entry name" value="DsbD_N"/>
    <property type="match status" value="1"/>
</dbReference>
<dbReference type="PANTHER" id="PTHR32234:SF3">
    <property type="entry name" value="SUPPRESSION OF COPPER SENSITIVITY PROTEIN"/>
    <property type="match status" value="1"/>
</dbReference>
<keyword evidence="3" id="KW-0201">Cytochrome c-type biogenesis</keyword>
<evidence type="ECO:0000256" key="6">
    <source>
        <dbReference type="SAM" id="Phobius"/>
    </source>
</evidence>
<feature type="chain" id="PRO_5047041208" evidence="7">
    <location>
        <begin position="26"/>
        <end position="694"/>
    </location>
</feature>
<reference evidence="10 11" key="1">
    <citation type="submission" date="2017-06" db="EMBL/GenBank/DDBJ databases">
        <title>Complete genome sequence of Idiomarina piscisalsi strain 10PY1A isolated from soil of Soudi Arabia.</title>
        <authorList>
            <person name="Kim M.-C."/>
            <person name="Jung B.K."/>
            <person name="Budiyanto F."/>
            <person name="Nzila A."/>
            <person name="Shin J.-H."/>
        </authorList>
    </citation>
    <scope>NUCLEOTIDE SEQUENCE [LARGE SCALE GENOMIC DNA]</scope>
    <source>
        <strain evidence="10 11">10PY1A</strain>
    </source>
</reference>